<protein>
    <submittedName>
        <fullName evidence="2">Uncharacterized protein</fullName>
    </submittedName>
</protein>
<comment type="caution">
    <text evidence="2">The sequence shown here is derived from an EMBL/GenBank/DDBJ whole genome shotgun (WGS) entry which is preliminary data.</text>
</comment>
<gene>
    <name evidence="2" type="ORF">HHI36_023414</name>
</gene>
<accession>A0ABD2PGU4</accession>
<organism evidence="2 3">
    <name type="scientific">Cryptolaemus montrouzieri</name>
    <dbReference type="NCBI Taxonomy" id="559131"/>
    <lineage>
        <taxon>Eukaryota</taxon>
        <taxon>Metazoa</taxon>
        <taxon>Ecdysozoa</taxon>
        <taxon>Arthropoda</taxon>
        <taxon>Hexapoda</taxon>
        <taxon>Insecta</taxon>
        <taxon>Pterygota</taxon>
        <taxon>Neoptera</taxon>
        <taxon>Endopterygota</taxon>
        <taxon>Coleoptera</taxon>
        <taxon>Polyphaga</taxon>
        <taxon>Cucujiformia</taxon>
        <taxon>Coccinelloidea</taxon>
        <taxon>Coccinellidae</taxon>
        <taxon>Scymninae</taxon>
        <taxon>Scymnini</taxon>
        <taxon>Cryptolaemus</taxon>
    </lineage>
</organism>
<proteinExistence type="predicted"/>
<evidence type="ECO:0000256" key="1">
    <source>
        <dbReference type="SAM" id="MobiDB-lite"/>
    </source>
</evidence>
<feature type="region of interest" description="Disordered" evidence="1">
    <location>
        <begin position="17"/>
        <end position="65"/>
    </location>
</feature>
<sequence>MTVGSFQAVGSRWKLMISPRPSGKLDHPTPEDQIADEEPSGIQTLGDRSDNSRSSSVSSSQKKKDKAFELYDNFKSSKIMDIIDIYKTALFYTGAHQKHSTLISFPVRE</sequence>
<keyword evidence="3" id="KW-1185">Reference proteome</keyword>
<evidence type="ECO:0000313" key="3">
    <source>
        <dbReference type="Proteomes" id="UP001516400"/>
    </source>
</evidence>
<dbReference type="AlphaFoldDB" id="A0ABD2PGU4"/>
<reference evidence="2 3" key="1">
    <citation type="journal article" date="2021" name="BMC Biol.">
        <title>Horizontally acquired antibacterial genes associated with adaptive radiation of ladybird beetles.</title>
        <authorList>
            <person name="Li H.S."/>
            <person name="Tang X.F."/>
            <person name="Huang Y.H."/>
            <person name="Xu Z.Y."/>
            <person name="Chen M.L."/>
            <person name="Du X.Y."/>
            <person name="Qiu B.Y."/>
            <person name="Chen P.T."/>
            <person name="Zhang W."/>
            <person name="Slipinski A."/>
            <person name="Escalona H.E."/>
            <person name="Waterhouse R.M."/>
            <person name="Zwick A."/>
            <person name="Pang H."/>
        </authorList>
    </citation>
    <scope>NUCLEOTIDE SEQUENCE [LARGE SCALE GENOMIC DNA]</scope>
    <source>
        <strain evidence="2">SYSU2018</strain>
    </source>
</reference>
<dbReference type="Proteomes" id="UP001516400">
    <property type="component" value="Unassembled WGS sequence"/>
</dbReference>
<name>A0ABD2PGU4_9CUCU</name>
<dbReference type="EMBL" id="JABFTP020000186">
    <property type="protein sequence ID" value="KAL3290043.1"/>
    <property type="molecule type" value="Genomic_DNA"/>
</dbReference>
<evidence type="ECO:0000313" key="2">
    <source>
        <dbReference type="EMBL" id="KAL3290043.1"/>
    </source>
</evidence>